<dbReference type="EMBL" id="AMZH03011279">
    <property type="protein sequence ID" value="RRT53155.1"/>
    <property type="molecule type" value="Genomic_DNA"/>
</dbReference>
<proteinExistence type="predicted"/>
<dbReference type="AlphaFoldDB" id="A0A426YN60"/>
<protein>
    <submittedName>
        <fullName evidence="2">Uncharacterized protein</fullName>
    </submittedName>
</protein>
<comment type="caution">
    <text evidence="2">The sequence shown here is derived from an EMBL/GenBank/DDBJ whole genome shotgun (WGS) entry which is preliminary data.</text>
</comment>
<sequence>MFFRDPNLLHDNLICMGNKFFVLFFAAHVMHPLRFPNSGIRAKATRKGVAGHGQGPLQRGCRLRPGQLARAVNHGQPAARLWLPCDRSEGGQQPMTRLERQPPTWAMPAGTTPVRRPPAGRSFRLQGRPFTGMPVGATPMEVLPVGAASTTKAVAPAP</sequence>
<organism evidence="2 3">
    <name type="scientific">Ensete ventricosum</name>
    <name type="common">Abyssinian banana</name>
    <name type="synonym">Musa ensete</name>
    <dbReference type="NCBI Taxonomy" id="4639"/>
    <lineage>
        <taxon>Eukaryota</taxon>
        <taxon>Viridiplantae</taxon>
        <taxon>Streptophyta</taxon>
        <taxon>Embryophyta</taxon>
        <taxon>Tracheophyta</taxon>
        <taxon>Spermatophyta</taxon>
        <taxon>Magnoliopsida</taxon>
        <taxon>Liliopsida</taxon>
        <taxon>Zingiberales</taxon>
        <taxon>Musaceae</taxon>
        <taxon>Ensete</taxon>
    </lineage>
</organism>
<dbReference type="Proteomes" id="UP000287651">
    <property type="component" value="Unassembled WGS sequence"/>
</dbReference>
<feature type="region of interest" description="Disordered" evidence="1">
    <location>
        <begin position="85"/>
        <end position="121"/>
    </location>
</feature>
<gene>
    <name evidence="2" type="ORF">B296_00018780</name>
</gene>
<reference evidence="2 3" key="1">
    <citation type="journal article" date="2014" name="Agronomy (Basel)">
        <title>A Draft Genome Sequence for Ensete ventricosum, the Drought-Tolerant Tree Against Hunger.</title>
        <authorList>
            <person name="Harrison J."/>
            <person name="Moore K.A."/>
            <person name="Paszkiewicz K."/>
            <person name="Jones T."/>
            <person name="Grant M."/>
            <person name="Ambacheew D."/>
            <person name="Muzemil S."/>
            <person name="Studholme D.J."/>
        </authorList>
    </citation>
    <scope>NUCLEOTIDE SEQUENCE [LARGE SCALE GENOMIC DNA]</scope>
</reference>
<evidence type="ECO:0000256" key="1">
    <source>
        <dbReference type="SAM" id="MobiDB-lite"/>
    </source>
</evidence>
<name>A0A426YN60_ENSVE</name>
<accession>A0A426YN60</accession>
<evidence type="ECO:0000313" key="2">
    <source>
        <dbReference type="EMBL" id="RRT53155.1"/>
    </source>
</evidence>
<evidence type="ECO:0000313" key="3">
    <source>
        <dbReference type="Proteomes" id="UP000287651"/>
    </source>
</evidence>